<feature type="region of interest" description="Disordered" evidence="1">
    <location>
        <begin position="1"/>
        <end position="31"/>
    </location>
</feature>
<dbReference type="EMBL" id="NCTK01000001">
    <property type="protein sequence ID" value="OYQ14209.1"/>
    <property type="molecule type" value="Genomic_DNA"/>
</dbReference>
<sequence length="244" mass="26780">MKTELSELSPEVQAALQRHQAAREEFERARDEADRLDADLQKHNKAAEAAEAEAQQARADAAQLMRNTGASMKDIHALKAKERAAYTLAEDYRAIVAEFQTAHSEALTKAGIAKREEDDVYNEVLRARADSLMAEAVHLVAPLFPAIRMQEMANAHSAAALGGADWQHFHETARKAALATLFGAIERGFSDWTPDHTSDPALEAAKRPAGRERFKVVSFVASHRDNVLRQQAAARKDTALSTSA</sequence>
<organism evidence="2 3">
    <name type="scientific">Ralstonia solanacearum K60</name>
    <dbReference type="NCBI Taxonomy" id="1091042"/>
    <lineage>
        <taxon>Bacteria</taxon>
        <taxon>Pseudomonadati</taxon>
        <taxon>Pseudomonadota</taxon>
        <taxon>Betaproteobacteria</taxon>
        <taxon>Burkholderiales</taxon>
        <taxon>Burkholderiaceae</taxon>
        <taxon>Ralstonia</taxon>
        <taxon>Ralstonia solanacearum species complex</taxon>
    </lineage>
</organism>
<comment type="caution">
    <text evidence="2">The sequence shown here is derived from an EMBL/GenBank/DDBJ whole genome shotgun (WGS) entry which is preliminary data.</text>
</comment>
<reference evidence="2 3" key="1">
    <citation type="submission" date="2017-04" db="EMBL/GenBank/DDBJ databases">
        <title>Genome Announcement: Closed genomes of Ralstonia solanacearum strains K60, UW551, and UW700.</title>
        <authorList>
            <person name="Hayes M."/>
            <person name="Macintyre A.M."/>
            <person name="Allen C."/>
        </authorList>
    </citation>
    <scope>NUCLEOTIDE SEQUENCE [LARGE SCALE GENOMIC DNA]</scope>
    <source>
        <strain evidence="2 3">UW25</strain>
    </source>
</reference>
<proteinExistence type="predicted"/>
<accession>A0AAP8D4U8</accession>
<dbReference type="Proteomes" id="UP000216164">
    <property type="component" value="Unassembled WGS sequence"/>
</dbReference>
<dbReference type="AlphaFoldDB" id="A0AAP8D4U8"/>
<dbReference type="RefSeq" id="WP_003272183.1">
    <property type="nucleotide sequence ID" value="NZ_NCTK01000001.1"/>
</dbReference>
<evidence type="ECO:0000256" key="1">
    <source>
        <dbReference type="SAM" id="MobiDB-lite"/>
    </source>
</evidence>
<protein>
    <submittedName>
        <fullName evidence="2">Uncharacterized protein</fullName>
    </submittedName>
</protein>
<gene>
    <name evidence="2" type="ORF">B7R77_13755</name>
</gene>
<feature type="compositionally biased region" description="Basic and acidic residues" evidence="1">
    <location>
        <begin position="21"/>
        <end position="31"/>
    </location>
</feature>
<name>A0AAP8D4U8_RALSL</name>
<evidence type="ECO:0000313" key="3">
    <source>
        <dbReference type="Proteomes" id="UP000216164"/>
    </source>
</evidence>
<evidence type="ECO:0000313" key="2">
    <source>
        <dbReference type="EMBL" id="OYQ14209.1"/>
    </source>
</evidence>